<dbReference type="GeneID" id="81468537"/>
<comment type="caution">
    <text evidence="1">The sequence shown here is derived from an EMBL/GenBank/DDBJ whole genome shotgun (WGS) entry which is preliminary data.</text>
</comment>
<reference evidence="1" key="2">
    <citation type="journal article" date="2023" name="IMA Fungus">
        <title>Comparative genomic study of the Penicillium genus elucidates a diverse pangenome and 15 lateral gene transfer events.</title>
        <authorList>
            <person name="Petersen C."/>
            <person name="Sorensen T."/>
            <person name="Nielsen M.R."/>
            <person name="Sondergaard T.E."/>
            <person name="Sorensen J.L."/>
            <person name="Fitzpatrick D.A."/>
            <person name="Frisvad J.C."/>
            <person name="Nielsen K.L."/>
        </authorList>
    </citation>
    <scope>NUCLEOTIDE SEQUENCE</scope>
    <source>
        <strain evidence="1">IBT 3081</strain>
    </source>
</reference>
<dbReference type="EMBL" id="JAPZBT010000006">
    <property type="protein sequence ID" value="KAJ5357022.1"/>
    <property type="molecule type" value="Genomic_DNA"/>
</dbReference>
<keyword evidence="2" id="KW-1185">Reference proteome</keyword>
<accession>A0A9W9RB95</accession>
<protein>
    <submittedName>
        <fullName evidence="1">Uncharacterized protein</fullName>
    </submittedName>
</protein>
<dbReference type="AlphaFoldDB" id="A0A9W9RB95"/>
<proteinExistence type="predicted"/>
<evidence type="ECO:0000313" key="2">
    <source>
        <dbReference type="Proteomes" id="UP001147752"/>
    </source>
</evidence>
<dbReference type="Proteomes" id="UP001147752">
    <property type="component" value="Unassembled WGS sequence"/>
</dbReference>
<gene>
    <name evidence="1" type="ORF">N7517_011631</name>
</gene>
<name>A0A9W9RB95_9EURO</name>
<sequence>MCKLIYGPVRFKCGHEGEETGIMPHKSSCGVIKDRVPVAKSTKRTIICTDCKAKRKSWPDIATEKANGKENRGLASLLRERGRSIWWGAEVPTA</sequence>
<dbReference type="RefSeq" id="XP_056575169.1">
    <property type="nucleotide sequence ID" value="XM_056729354.1"/>
</dbReference>
<evidence type="ECO:0000313" key="1">
    <source>
        <dbReference type="EMBL" id="KAJ5357022.1"/>
    </source>
</evidence>
<organism evidence="1 2">
    <name type="scientific">Penicillium concentricum</name>
    <dbReference type="NCBI Taxonomy" id="293559"/>
    <lineage>
        <taxon>Eukaryota</taxon>
        <taxon>Fungi</taxon>
        <taxon>Dikarya</taxon>
        <taxon>Ascomycota</taxon>
        <taxon>Pezizomycotina</taxon>
        <taxon>Eurotiomycetes</taxon>
        <taxon>Eurotiomycetidae</taxon>
        <taxon>Eurotiales</taxon>
        <taxon>Aspergillaceae</taxon>
        <taxon>Penicillium</taxon>
    </lineage>
</organism>
<reference evidence="1" key="1">
    <citation type="submission" date="2022-12" db="EMBL/GenBank/DDBJ databases">
        <authorList>
            <person name="Petersen C."/>
        </authorList>
    </citation>
    <scope>NUCLEOTIDE SEQUENCE</scope>
    <source>
        <strain evidence="1">IBT 3081</strain>
    </source>
</reference>